<reference evidence="7" key="1">
    <citation type="submission" date="2019-08" db="EMBL/GenBank/DDBJ databases">
        <authorList>
            <person name="Kucharzyk K."/>
            <person name="Murdoch R.W."/>
            <person name="Higgins S."/>
            <person name="Loffler F."/>
        </authorList>
    </citation>
    <scope>NUCLEOTIDE SEQUENCE</scope>
</reference>
<evidence type="ECO:0000256" key="3">
    <source>
        <dbReference type="ARBA" id="ARBA00023163"/>
    </source>
</evidence>
<dbReference type="PROSITE" id="PS01124">
    <property type="entry name" value="HTH_ARAC_FAMILY_2"/>
    <property type="match status" value="1"/>
</dbReference>
<dbReference type="Gene3D" id="3.40.50.2300">
    <property type="match status" value="1"/>
</dbReference>
<dbReference type="SMART" id="SM00387">
    <property type="entry name" value="HATPase_c"/>
    <property type="match status" value="1"/>
</dbReference>
<gene>
    <name evidence="7" type="primary">rcsC_211</name>
    <name evidence="7" type="ORF">SDC9_129197</name>
</gene>
<keyword evidence="7" id="KW-0808">Transferase</keyword>
<dbReference type="InterPro" id="IPR003594">
    <property type="entry name" value="HATPase_dom"/>
</dbReference>
<name>A0A645CZ57_9ZZZZ</name>
<dbReference type="Pfam" id="PF02518">
    <property type="entry name" value="HATPase_c"/>
    <property type="match status" value="1"/>
</dbReference>
<dbReference type="PANTHER" id="PTHR43547">
    <property type="entry name" value="TWO-COMPONENT HISTIDINE KINASE"/>
    <property type="match status" value="1"/>
</dbReference>
<keyword evidence="1" id="KW-0597">Phosphoprotein</keyword>
<dbReference type="Gene3D" id="3.30.565.10">
    <property type="entry name" value="Histidine kinase-like ATPase, C-terminal domain"/>
    <property type="match status" value="1"/>
</dbReference>
<dbReference type="InterPro" id="IPR036890">
    <property type="entry name" value="HATPase_C_sf"/>
</dbReference>
<accession>A0A645CZ57</accession>
<dbReference type="SMART" id="SM00342">
    <property type="entry name" value="HTH_ARAC"/>
    <property type="match status" value="1"/>
</dbReference>
<sequence>MFDKDKTEKILYNVLSNAFNYTPDGGTISVVISLKNDQTPNLLSVAVSDNGLGIDVEDQQYIFERFYQGRNRLSDQYKGTGIGLMLSKEFAELHGGNLSFESLAKKGSTFTFSIPITDKTDGEESEPEDVAFSKEMDMSEKKSSKLKILVVEDSEDLLQYIAMSLGDEYKVLLAKDGVEAWEIINRYQPDLIVSDLMMPNMNGVELCRKVKTELNNPIPFILLTAKQDEKSVYESLECGADAFIVKPFSTKLLKLRMMKLIEKEKKMHLYYKNLILLSPREIVTESQDEKLIMKLVQIVEDNLDNSDMDVEFLCRNSGISHQQVYRKIKSLTGFTVTKFIRTIRLKRAAQLLKDSKMNITEVMYLAGFTGLSYFSKCFVEQYGVTPKEYMEINKE</sequence>
<comment type="caution">
    <text evidence="7">The sequence shown here is derived from an EMBL/GenBank/DDBJ whole genome shotgun (WGS) entry which is preliminary data.</text>
</comment>
<organism evidence="7">
    <name type="scientific">bioreactor metagenome</name>
    <dbReference type="NCBI Taxonomy" id="1076179"/>
    <lineage>
        <taxon>unclassified sequences</taxon>
        <taxon>metagenomes</taxon>
        <taxon>ecological metagenomes</taxon>
    </lineage>
</organism>
<evidence type="ECO:0000259" key="4">
    <source>
        <dbReference type="PROSITE" id="PS01124"/>
    </source>
</evidence>
<dbReference type="GO" id="GO:0043565">
    <property type="term" value="F:sequence-specific DNA binding"/>
    <property type="evidence" value="ECO:0007669"/>
    <property type="project" value="InterPro"/>
</dbReference>
<protein>
    <submittedName>
        <fullName evidence="7">Sensor histidine kinase RcsC</fullName>
        <ecNumber evidence="7">2.7.13.3</ecNumber>
    </submittedName>
</protein>
<dbReference type="AlphaFoldDB" id="A0A645CZ57"/>
<dbReference type="GO" id="GO:0000155">
    <property type="term" value="F:phosphorelay sensor kinase activity"/>
    <property type="evidence" value="ECO:0007669"/>
    <property type="project" value="TreeGrafter"/>
</dbReference>
<dbReference type="InterPro" id="IPR001789">
    <property type="entry name" value="Sig_transdc_resp-reg_receiver"/>
</dbReference>
<keyword evidence="2" id="KW-0805">Transcription regulation</keyword>
<dbReference type="PRINTS" id="PR00344">
    <property type="entry name" value="BCTRLSENSOR"/>
</dbReference>
<dbReference type="SMART" id="SM00448">
    <property type="entry name" value="REC"/>
    <property type="match status" value="1"/>
</dbReference>
<evidence type="ECO:0000256" key="2">
    <source>
        <dbReference type="ARBA" id="ARBA00023015"/>
    </source>
</evidence>
<dbReference type="InterPro" id="IPR009057">
    <property type="entry name" value="Homeodomain-like_sf"/>
</dbReference>
<dbReference type="InterPro" id="IPR011006">
    <property type="entry name" value="CheY-like_superfamily"/>
</dbReference>
<keyword evidence="3" id="KW-0804">Transcription</keyword>
<feature type="domain" description="HTH araC/xylS-type" evidence="4">
    <location>
        <begin position="293"/>
        <end position="392"/>
    </location>
</feature>
<feature type="domain" description="Response regulatory" evidence="6">
    <location>
        <begin position="147"/>
        <end position="261"/>
    </location>
</feature>
<dbReference type="InterPro" id="IPR004358">
    <property type="entry name" value="Sig_transdc_His_kin-like_C"/>
</dbReference>
<dbReference type="SUPFAM" id="SSF55874">
    <property type="entry name" value="ATPase domain of HSP90 chaperone/DNA topoisomerase II/histidine kinase"/>
    <property type="match status" value="1"/>
</dbReference>
<feature type="domain" description="Histidine kinase" evidence="5">
    <location>
        <begin position="1"/>
        <end position="118"/>
    </location>
</feature>
<dbReference type="InterPro" id="IPR018060">
    <property type="entry name" value="HTH_AraC"/>
</dbReference>
<dbReference type="SUPFAM" id="SSF46689">
    <property type="entry name" value="Homeodomain-like"/>
    <property type="match status" value="1"/>
</dbReference>
<dbReference type="PANTHER" id="PTHR43547:SF2">
    <property type="entry name" value="HYBRID SIGNAL TRANSDUCTION HISTIDINE KINASE C"/>
    <property type="match status" value="1"/>
</dbReference>
<dbReference type="EC" id="2.7.13.3" evidence="7"/>
<proteinExistence type="predicted"/>
<dbReference type="EMBL" id="VSSQ01031303">
    <property type="protein sequence ID" value="MPM82138.1"/>
    <property type="molecule type" value="Genomic_DNA"/>
</dbReference>
<dbReference type="GO" id="GO:0003700">
    <property type="term" value="F:DNA-binding transcription factor activity"/>
    <property type="evidence" value="ECO:0007669"/>
    <property type="project" value="InterPro"/>
</dbReference>
<evidence type="ECO:0000313" key="7">
    <source>
        <dbReference type="EMBL" id="MPM82138.1"/>
    </source>
</evidence>
<dbReference type="PROSITE" id="PS50109">
    <property type="entry name" value="HIS_KIN"/>
    <property type="match status" value="1"/>
</dbReference>
<evidence type="ECO:0000259" key="6">
    <source>
        <dbReference type="PROSITE" id="PS50110"/>
    </source>
</evidence>
<evidence type="ECO:0000259" key="5">
    <source>
        <dbReference type="PROSITE" id="PS50109"/>
    </source>
</evidence>
<dbReference type="PROSITE" id="PS50110">
    <property type="entry name" value="RESPONSE_REGULATORY"/>
    <property type="match status" value="1"/>
</dbReference>
<dbReference type="Gene3D" id="1.10.10.60">
    <property type="entry name" value="Homeodomain-like"/>
    <property type="match status" value="2"/>
</dbReference>
<dbReference type="Pfam" id="PF00072">
    <property type="entry name" value="Response_reg"/>
    <property type="match status" value="1"/>
</dbReference>
<keyword evidence="7" id="KW-0418">Kinase</keyword>
<dbReference type="InterPro" id="IPR005467">
    <property type="entry name" value="His_kinase_dom"/>
</dbReference>
<dbReference type="SUPFAM" id="SSF52172">
    <property type="entry name" value="CheY-like"/>
    <property type="match status" value="1"/>
</dbReference>
<evidence type="ECO:0000256" key="1">
    <source>
        <dbReference type="ARBA" id="ARBA00022553"/>
    </source>
</evidence>
<dbReference type="Pfam" id="PF12833">
    <property type="entry name" value="HTH_18"/>
    <property type="match status" value="1"/>
</dbReference>
<dbReference type="CDD" id="cd17574">
    <property type="entry name" value="REC_OmpR"/>
    <property type="match status" value="1"/>
</dbReference>